<comment type="caution">
    <text evidence="2">The sequence shown here is derived from an EMBL/GenBank/DDBJ whole genome shotgun (WGS) entry which is preliminary data.</text>
</comment>
<evidence type="ECO:0000313" key="3">
    <source>
        <dbReference type="Proteomes" id="UP001218188"/>
    </source>
</evidence>
<keyword evidence="3" id="KW-1185">Reference proteome</keyword>
<proteinExistence type="predicted"/>
<protein>
    <submittedName>
        <fullName evidence="2">Uncharacterized protein</fullName>
    </submittedName>
</protein>
<evidence type="ECO:0000313" key="2">
    <source>
        <dbReference type="EMBL" id="KAJ7016111.1"/>
    </source>
</evidence>
<dbReference type="EMBL" id="JARJCM010000588">
    <property type="protein sequence ID" value="KAJ7016111.1"/>
    <property type="molecule type" value="Genomic_DNA"/>
</dbReference>
<gene>
    <name evidence="2" type="ORF">C8F04DRAFT_581313</name>
</gene>
<accession>A0AAD6RVM7</accession>
<feature type="region of interest" description="Disordered" evidence="1">
    <location>
        <begin position="28"/>
        <end position="58"/>
    </location>
</feature>
<organism evidence="2 3">
    <name type="scientific">Mycena alexandri</name>
    <dbReference type="NCBI Taxonomy" id="1745969"/>
    <lineage>
        <taxon>Eukaryota</taxon>
        <taxon>Fungi</taxon>
        <taxon>Dikarya</taxon>
        <taxon>Basidiomycota</taxon>
        <taxon>Agaricomycotina</taxon>
        <taxon>Agaricomycetes</taxon>
        <taxon>Agaricomycetidae</taxon>
        <taxon>Agaricales</taxon>
        <taxon>Marasmiineae</taxon>
        <taxon>Mycenaceae</taxon>
        <taxon>Mycena</taxon>
    </lineage>
</organism>
<sequence>MRFIVGLKAASGYFTPWCAQHIHARRRPHPPSAASFSPCAPRPERSHRHTPPDDAFPSSRALLPSSLPIARLPISSLPSNSLSPLPRRHPPLPLFRFPHRYHVGALILAGEHTLILTNLAYCTHAFRSSKMPPVESFPVACARTGRSCRSGQSPKSCSAPVMHFSISLLGLAGSDHTEVRRPVPPLVFRISSLYLLHSARLQASSVTRP</sequence>
<name>A0AAD6RVM7_9AGAR</name>
<evidence type="ECO:0000256" key="1">
    <source>
        <dbReference type="SAM" id="MobiDB-lite"/>
    </source>
</evidence>
<dbReference type="Proteomes" id="UP001218188">
    <property type="component" value="Unassembled WGS sequence"/>
</dbReference>
<reference evidence="2" key="1">
    <citation type="submission" date="2023-03" db="EMBL/GenBank/DDBJ databases">
        <title>Massive genome expansion in bonnet fungi (Mycena s.s.) driven by repeated elements and novel gene families across ecological guilds.</title>
        <authorList>
            <consortium name="Lawrence Berkeley National Laboratory"/>
            <person name="Harder C.B."/>
            <person name="Miyauchi S."/>
            <person name="Viragh M."/>
            <person name="Kuo A."/>
            <person name="Thoen E."/>
            <person name="Andreopoulos B."/>
            <person name="Lu D."/>
            <person name="Skrede I."/>
            <person name="Drula E."/>
            <person name="Henrissat B."/>
            <person name="Morin E."/>
            <person name="Kohler A."/>
            <person name="Barry K."/>
            <person name="LaButti K."/>
            <person name="Morin E."/>
            <person name="Salamov A."/>
            <person name="Lipzen A."/>
            <person name="Mereny Z."/>
            <person name="Hegedus B."/>
            <person name="Baldrian P."/>
            <person name="Stursova M."/>
            <person name="Weitz H."/>
            <person name="Taylor A."/>
            <person name="Grigoriev I.V."/>
            <person name="Nagy L.G."/>
            <person name="Martin F."/>
            <person name="Kauserud H."/>
        </authorList>
    </citation>
    <scope>NUCLEOTIDE SEQUENCE</scope>
    <source>
        <strain evidence="2">CBHHK200</strain>
    </source>
</reference>
<dbReference type="AlphaFoldDB" id="A0AAD6RVM7"/>